<gene>
    <name evidence="3" type="ORF">M513_12790</name>
    <name evidence="4" type="ORF">M514_12790</name>
</gene>
<feature type="compositionally biased region" description="Basic and acidic residues" evidence="2">
    <location>
        <begin position="26"/>
        <end position="37"/>
    </location>
</feature>
<sequence>MRASSFVEPELKRKKLSLVPELACLRRDRTTSEKDDTSGTSTRISEELPVDDEWDDDFFFTQPEVLELVDASFTETEQEKEARRSTVRELCKPESTAFTPQFAVPGSVIPNGTAGASVAPMADGLMVSHQLTLDRISQDCSKYKNEIEELRRVIMTKEGEVKILREWKLNAEREELRRQSQAYAKQQLESRKMQELEQKHAKEIEALKTQLKFLELEKNSAEEKLLEERQCRRQSIGCQSVVSSPAELCSNVKDGSMKSLGTAASSIPFPDRRTFYECQLQQNLANRAPSIILPNKVTSLAQMVPPKAVTSSGVQTDKVLAKSRRKAALNDRLWFKKETFNLPLALLCPDGNADSRSSGATVGERLRFAKVAKGGILSRHERPFWI</sequence>
<dbReference type="EMBL" id="KL363377">
    <property type="protein sequence ID" value="KFD46339.1"/>
    <property type="molecule type" value="Genomic_DNA"/>
</dbReference>
<dbReference type="InterPro" id="IPR033349">
    <property type="entry name" value="ATRIP"/>
</dbReference>
<reference evidence="3 5" key="1">
    <citation type="journal article" date="2014" name="Nat. Genet.">
        <title>Genome and transcriptome of the porcine whipworm Trichuris suis.</title>
        <authorList>
            <person name="Jex A.R."/>
            <person name="Nejsum P."/>
            <person name="Schwarz E.M."/>
            <person name="Hu L."/>
            <person name="Young N.D."/>
            <person name="Hall R.S."/>
            <person name="Korhonen P.K."/>
            <person name="Liao S."/>
            <person name="Thamsborg S."/>
            <person name="Xia J."/>
            <person name="Xu P."/>
            <person name="Wang S."/>
            <person name="Scheerlinck J.P."/>
            <person name="Hofmann A."/>
            <person name="Sternberg P.W."/>
            <person name="Wang J."/>
            <person name="Gasser R.B."/>
        </authorList>
    </citation>
    <scope>NUCLEOTIDE SEQUENCE [LARGE SCALE GENOMIC DNA]</scope>
    <source>
        <strain evidence="4">DCEP-RM93F</strain>
        <strain evidence="3">DCEP-RM93M</strain>
    </source>
</reference>
<evidence type="ECO:0000256" key="2">
    <source>
        <dbReference type="SAM" id="MobiDB-lite"/>
    </source>
</evidence>
<feature type="region of interest" description="Disordered" evidence="2">
    <location>
        <begin position="26"/>
        <end position="47"/>
    </location>
</feature>
<feature type="coiled-coil region" evidence="1">
    <location>
        <begin position="133"/>
        <end position="231"/>
    </location>
</feature>
<dbReference type="EMBL" id="KL367498">
    <property type="protein sequence ID" value="KFD69073.1"/>
    <property type="molecule type" value="Genomic_DNA"/>
</dbReference>
<dbReference type="Proteomes" id="UP000030764">
    <property type="component" value="Unassembled WGS sequence"/>
</dbReference>
<dbReference type="GO" id="GO:0000077">
    <property type="term" value="P:DNA damage checkpoint signaling"/>
    <property type="evidence" value="ECO:0007669"/>
    <property type="project" value="InterPro"/>
</dbReference>
<keyword evidence="5" id="KW-1185">Reference proteome</keyword>
<protein>
    <submittedName>
        <fullName evidence="3">Uncharacterized protein</fullName>
    </submittedName>
</protein>
<evidence type="ECO:0000313" key="5">
    <source>
        <dbReference type="Proteomes" id="UP000030764"/>
    </source>
</evidence>
<dbReference type="GO" id="GO:0006281">
    <property type="term" value="P:DNA repair"/>
    <property type="evidence" value="ECO:0007669"/>
    <property type="project" value="TreeGrafter"/>
</dbReference>
<name>A0A085LMZ3_9BILA</name>
<dbReference type="Proteomes" id="UP000030758">
    <property type="component" value="Unassembled WGS sequence"/>
</dbReference>
<evidence type="ECO:0000256" key="1">
    <source>
        <dbReference type="SAM" id="Coils"/>
    </source>
</evidence>
<dbReference type="PANTHER" id="PTHR28594:SF1">
    <property type="entry name" value="ATR-INTERACTING PROTEIN"/>
    <property type="match status" value="1"/>
</dbReference>
<proteinExistence type="predicted"/>
<dbReference type="PANTHER" id="PTHR28594">
    <property type="entry name" value="ATR-INTERACTING PROTEIN"/>
    <property type="match status" value="1"/>
</dbReference>
<evidence type="ECO:0000313" key="3">
    <source>
        <dbReference type="EMBL" id="KFD46339.1"/>
    </source>
</evidence>
<dbReference type="OrthoDB" id="5915166at2759"/>
<keyword evidence="1" id="KW-0175">Coiled coil</keyword>
<dbReference type="AlphaFoldDB" id="A0A085LMZ3"/>
<evidence type="ECO:0000313" key="4">
    <source>
        <dbReference type="EMBL" id="KFD69073.1"/>
    </source>
</evidence>
<accession>A0A085LMZ3</accession>
<organism evidence="3 5">
    <name type="scientific">Trichuris suis</name>
    <name type="common">pig whipworm</name>
    <dbReference type="NCBI Taxonomy" id="68888"/>
    <lineage>
        <taxon>Eukaryota</taxon>
        <taxon>Metazoa</taxon>
        <taxon>Ecdysozoa</taxon>
        <taxon>Nematoda</taxon>
        <taxon>Enoplea</taxon>
        <taxon>Dorylaimia</taxon>
        <taxon>Trichinellida</taxon>
        <taxon>Trichuridae</taxon>
        <taxon>Trichuris</taxon>
    </lineage>
</organism>